<dbReference type="PRINTS" id="PR01217">
    <property type="entry name" value="PRICHEXTENSN"/>
</dbReference>
<accession>A0AAU7D6W3</accession>
<feature type="transmembrane region" description="Helical" evidence="2">
    <location>
        <begin position="470"/>
        <end position="491"/>
    </location>
</feature>
<dbReference type="EMBL" id="CP121194">
    <property type="protein sequence ID" value="XBH10325.1"/>
    <property type="molecule type" value="Genomic_DNA"/>
</dbReference>
<evidence type="ECO:0000256" key="1">
    <source>
        <dbReference type="SAM" id="MobiDB-lite"/>
    </source>
</evidence>
<keyword evidence="2" id="KW-0812">Transmembrane</keyword>
<feature type="region of interest" description="Disordered" evidence="1">
    <location>
        <begin position="493"/>
        <end position="514"/>
    </location>
</feature>
<feature type="compositionally biased region" description="Polar residues" evidence="1">
    <location>
        <begin position="390"/>
        <end position="399"/>
    </location>
</feature>
<evidence type="ECO:0000313" key="5">
    <source>
        <dbReference type="EMBL" id="XBH13762.1"/>
    </source>
</evidence>
<dbReference type="AlphaFoldDB" id="A0AAU7D6W3"/>
<feature type="compositionally biased region" description="Pro residues" evidence="1">
    <location>
        <begin position="446"/>
        <end position="464"/>
    </location>
</feature>
<feature type="domain" description="CHAT" evidence="3">
    <location>
        <begin position="75"/>
        <end position="343"/>
    </location>
</feature>
<dbReference type="EMBL" id="CP121195">
    <property type="protein sequence ID" value="XBH13762.1"/>
    <property type="molecule type" value="Genomic_DNA"/>
</dbReference>
<evidence type="ECO:0000313" key="4">
    <source>
        <dbReference type="EMBL" id="XBH10325.1"/>
    </source>
</evidence>
<feature type="compositionally biased region" description="Low complexity" evidence="1">
    <location>
        <begin position="422"/>
        <end position="434"/>
    </location>
</feature>
<sequence>MARIYDDFELLIQASGEHFVVQILNSPTGQATSEFDHPFTQVELSNFYSRIGQSHRSMRRLDAPDLQAAKQFGDKLFKAAFTGEVLSQLRSSINVSHGRNHGLRLRLRLKGAPALAELPWEFLYDLEQNQFLATSSMTPVVRFLDLPHTVSPMRVRLPLRVLVILAGPRNLPCLDAEGEWDRLKLSLANLEKNGVLVLERMPTATLEALRKRARGDPFHILHFVGHGGFDTNVGDGVLHFEDLKAMSHPVSGQLLGSILRDHDSLRLAVLNACEGARQSNEDPFSGVAQSLCQQGLPAIIAMQFEISDDAAKAFAEEFYGAIADGYPVDAAVSEGRKALYTGSFGQEWATPVLYMRSPNGVLFDIQRRSKSTPGKAPAPDPSTEPVHTQPVLNQPVISQPTLIPGPLPPPFVPPPPPPLPQKSPEQLAVEAAAEVQRRVDLERPRPQPPPPAPTPIRVGPTPPPHSNRKLFIGLGLGLGVVGVVIAGILIANIPKPTPQPEPERTPATEPATNRATVVTPPSATTITHSTVPDQSTTAIGRWIEQFVSASEGPSTQTLRAFYGDTVSPYFAKDSASWADIQSDKEAYFDRFPQIRYAIVGEPQHSTLDNGDHVVDYTLAYSEVRKDGKAFTGRSHYRMTLREIDGSLKIIGIEERKVQ</sequence>
<name>A0AAU7D6W3_9BACT</name>
<dbReference type="InterPro" id="IPR024983">
    <property type="entry name" value="CHAT_dom"/>
</dbReference>
<dbReference type="RefSeq" id="WP_348267832.1">
    <property type="nucleotide sequence ID" value="NZ_CP121194.1"/>
</dbReference>
<feature type="region of interest" description="Disordered" evidence="1">
    <location>
        <begin position="368"/>
        <end position="464"/>
    </location>
</feature>
<accession>A0AAU7CZI9</accession>
<keyword evidence="2" id="KW-1133">Transmembrane helix</keyword>
<reference evidence="5" key="1">
    <citation type="submission" date="2023-03" db="EMBL/GenBank/DDBJ databases">
        <title>Edaphobacter sp.</title>
        <authorList>
            <person name="Huber K.J."/>
            <person name="Papendorf J."/>
            <person name="Pilke C."/>
            <person name="Bunk B."/>
            <person name="Sproeer C."/>
            <person name="Pester M."/>
        </authorList>
    </citation>
    <scope>NUCLEOTIDE SEQUENCE</scope>
    <source>
        <strain evidence="4">DSM 109919</strain>
        <strain evidence="5">DSM 109920</strain>
    </source>
</reference>
<feature type="compositionally biased region" description="Basic and acidic residues" evidence="1">
    <location>
        <begin position="435"/>
        <end position="445"/>
    </location>
</feature>
<feature type="compositionally biased region" description="Pro residues" evidence="1">
    <location>
        <begin position="403"/>
        <end position="421"/>
    </location>
</feature>
<protein>
    <submittedName>
        <fullName evidence="5">CHAT domain-containing protein</fullName>
    </submittedName>
</protein>
<dbReference type="Pfam" id="PF12770">
    <property type="entry name" value="CHAT"/>
    <property type="match status" value="1"/>
</dbReference>
<organism evidence="5">
    <name type="scientific">Edaphobacter paludis</name>
    <dbReference type="NCBI Taxonomy" id="3035702"/>
    <lineage>
        <taxon>Bacteria</taxon>
        <taxon>Pseudomonadati</taxon>
        <taxon>Acidobacteriota</taxon>
        <taxon>Terriglobia</taxon>
        <taxon>Terriglobales</taxon>
        <taxon>Acidobacteriaceae</taxon>
        <taxon>Edaphobacter</taxon>
    </lineage>
</organism>
<gene>
    <name evidence="4" type="ORF">P4G45_00975</name>
    <name evidence="5" type="ORF">P8936_00985</name>
</gene>
<evidence type="ECO:0000259" key="3">
    <source>
        <dbReference type="Pfam" id="PF12770"/>
    </source>
</evidence>
<proteinExistence type="predicted"/>
<dbReference type="KEGG" id="epl:P4G45_00975"/>
<keyword evidence="2" id="KW-0472">Membrane</keyword>
<evidence type="ECO:0000256" key="2">
    <source>
        <dbReference type="SAM" id="Phobius"/>
    </source>
</evidence>